<organism evidence="1 2">
    <name type="scientific">Asticcacaulis machinosus</name>
    <dbReference type="NCBI Taxonomy" id="2984211"/>
    <lineage>
        <taxon>Bacteria</taxon>
        <taxon>Pseudomonadati</taxon>
        <taxon>Pseudomonadota</taxon>
        <taxon>Alphaproteobacteria</taxon>
        <taxon>Caulobacterales</taxon>
        <taxon>Caulobacteraceae</taxon>
        <taxon>Asticcacaulis</taxon>
    </lineage>
</organism>
<keyword evidence="2" id="KW-1185">Reference proteome</keyword>
<evidence type="ECO:0008006" key="3">
    <source>
        <dbReference type="Google" id="ProtNLM"/>
    </source>
</evidence>
<dbReference type="RefSeq" id="WP_272743534.1">
    <property type="nucleotide sequence ID" value="NZ_JAQQKV010000001.1"/>
</dbReference>
<accession>A0ABT5HG42</accession>
<dbReference type="EMBL" id="JAQQKV010000001">
    <property type="protein sequence ID" value="MDC7675223.1"/>
    <property type="molecule type" value="Genomic_DNA"/>
</dbReference>
<proteinExistence type="predicted"/>
<evidence type="ECO:0000313" key="2">
    <source>
        <dbReference type="Proteomes" id="UP001218579"/>
    </source>
</evidence>
<gene>
    <name evidence="1" type="ORF">PQU98_03725</name>
</gene>
<evidence type="ECO:0000313" key="1">
    <source>
        <dbReference type="EMBL" id="MDC7675223.1"/>
    </source>
</evidence>
<protein>
    <recommendedName>
        <fullName evidence="3">Lipoprotein</fullName>
    </recommendedName>
</protein>
<name>A0ABT5HG42_9CAUL</name>
<sequence>MKRLMGSLLVVGLLGGCASPYRPVPFDQATSGISKIQVVEDAIPAKTGVRKLATNGQNMAAATSGLGLAGLVVGMAAAGIEAGIANNQNGKINTVLESQKFDGEAIFDEAFEASLKGLNYEVSSFKAERDTSRSLVAVTPQANAPDGSAVLDVAGVAYGYQQVGGTKWRPYVVILVRMVDSKDPKKILLDNRVEYNAVAPVPLTVNVPGNPDYAFDKVEDIEADPAKATEGLRIALVESARATAQLLK</sequence>
<reference evidence="1 2" key="1">
    <citation type="submission" date="2023-01" db="EMBL/GenBank/DDBJ databases">
        <title>Novel species of the genus Asticcacaulis isolated from rivers.</title>
        <authorList>
            <person name="Lu H."/>
        </authorList>
    </citation>
    <scope>NUCLEOTIDE SEQUENCE [LARGE SCALE GENOMIC DNA]</scope>
    <source>
        <strain evidence="1 2">LKC15W</strain>
    </source>
</reference>
<comment type="caution">
    <text evidence="1">The sequence shown here is derived from an EMBL/GenBank/DDBJ whole genome shotgun (WGS) entry which is preliminary data.</text>
</comment>
<dbReference type="PROSITE" id="PS51257">
    <property type="entry name" value="PROKAR_LIPOPROTEIN"/>
    <property type="match status" value="1"/>
</dbReference>
<dbReference type="Proteomes" id="UP001218579">
    <property type="component" value="Unassembled WGS sequence"/>
</dbReference>